<comment type="similarity">
    <text evidence="2 12">Belongs to the WhiB family.</text>
</comment>
<evidence type="ECO:0000256" key="3">
    <source>
        <dbReference type="ARBA" id="ARBA00022485"/>
    </source>
</evidence>
<dbReference type="Pfam" id="PF02467">
    <property type="entry name" value="Whib"/>
    <property type="match status" value="1"/>
</dbReference>
<keyword evidence="10 12" id="KW-0804">Transcription</keyword>
<name>A0A7W9T6B9_9ACTN</name>
<dbReference type="Proteomes" id="UP000591537">
    <property type="component" value="Unassembled WGS sequence"/>
</dbReference>
<protein>
    <recommendedName>
        <fullName evidence="12">Transcriptional regulator WhiB</fullName>
    </recommendedName>
</protein>
<feature type="binding site" evidence="12">
    <location>
        <position position="291"/>
    </location>
    <ligand>
        <name>[4Fe-4S] cluster</name>
        <dbReference type="ChEBI" id="CHEBI:49883"/>
    </ligand>
</feature>
<keyword evidence="5 12" id="KW-0408">Iron</keyword>
<dbReference type="PROSITE" id="PS51674">
    <property type="entry name" value="4FE4S_WBL"/>
    <property type="match status" value="1"/>
</dbReference>
<evidence type="ECO:0000259" key="14">
    <source>
        <dbReference type="PROSITE" id="PS51674"/>
    </source>
</evidence>
<dbReference type="GO" id="GO:0047134">
    <property type="term" value="F:protein-disulfide reductase [NAD(P)H] activity"/>
    <property type="evidence" value="ECO:0007669"/>
    <property type="project" value="TreeGrafter"/>
</dbReference>
<reference evidence="15 16" key="1">
    <citation type="submission" date="2020-08" db="EMBL/GenBank/DDBJ databases">
        <title>Genomic Encyclopedia of Type Strains, Phase IV (KMG-IV): sequencing the most valuable type-strain genomes for metagenomic binning, comparative biology and taxonomic classification.</title>
        <authorList>
            <person name="Goeker M."/>
        </authorList>
    </citation>
    <scope>NUCLEOTIDE SEQUENCE [LARGE SCALE GENOMIC DNA]</scope>
    <source>
        <strain evidence="15 16">DSM 43350</strain>
    </source>
</reference>
<feature type="binding site" evidence="12">
    <location>
        <position position="294"/>
    </location>
    <ligand>
        <name>[4Fe-4S] cluster</name>
        <dbReference type="ChEBI" id="CHEBI:49883"/>
    </ligand>
</feature>
<dbReference type="SUPFAM" id="SSF56349">
    <property type="entry name" value="DNA breaking-rejoining enzymes"/>
    <property type="match status" value="1"/>
</dbReference>
<keyword evidence="3 12" id="KW-0004">4Fe-4S</keyword>
<evidence type="ECO:0000256" key="5">
    <source>
        <dbReference type="ARBA" id="ARBA00023004"/>
    </source>
</evidence>
<keyword evidence="6 12" id="KW-0411">Iron-sulfur</keyword>
<accession>A0A7W9T6B9</accession>
<dbReference type="AlphaFoldDB" id="A0A7W9T6B9"/>
<dbReference type="InterPro" id="IPR034768">
    <property type="entry name" value="4FE4S_WBL"/>
</dbReference>
<comment type="caution">
    <text evidence="15">The sequence shown here is derived from an EMBL/GenBank/DDBJ whole genome shotgun (WGS) entry which is preliminary data.</text>
</comment>
<dbReference type="Gene3D" id="1.10.443.10">
    <property type="entry name" value="Intergrase catalytic core"/>
    <property type="match status" value="1"/>
</dbReference>
<keyword evidence="9 12" id="KW-1015">Disulfide bond</keyword>
<sequence length="447" mass="49641">MNSFDHKVVEGFLQTMERNGIGLAAQANAFDKLKAILLDANRLGLFDDNPVAGVKPPQYDPKRVVIPSAEQLRQIRTAGDDSFLLVADLMSGCGMRNGEAFAVNLNNIVADDVYRITEQVNRTTCQYERLKHRKVGEYRDVPLPARVRQSIEWYAAKHGTVDGYLLRHPSDPSRTFPHYHIANQWQRIKIRRTATPTSPPTPAAAHVRALQSAPDAASAEHPSTGRTRHTSETALRHITTHDAPATGLRGIGDTSWHTRGACHGMDVEDADAVFFPLPRDHEAIAEAKELCGWCPVRRDCLDFALENVLKEGVWGGLTEAERRPLHDGLPQRLDYRRVTAFFQGRDMHLTEAERQVVIEHAYVRGWRPDRLAATLQISHKHARDLLRQAANKVFDRDRSYGVPRPKKKRKKTTPAASSPAPAASGTQQLAARPAASTPAHAPLGKAA</sequence>
<evidence type="ECO:0000256" key="9">
    <source>
        <dbReference type="ARBA" id="ARBA00023157"/>
    </source>
</evidence>
<evidence type="ECO:0000256" key="10">
    <source>
        <dbReference type="ARBA" id="ARBA00023163"/>
    </source>
</evidence>
<evidence type="ECO:0000256" key="1">
    <source>
        <dbReference type="ARBA" id="ARBA00004496"/>
    </source>
</evidence>
<gene>
    <name evidence="12" type="primary">whiB</name>
    <name evidence="15" type="ORF">HNR57_000030</name>
</gene>
<keyword evidence="7 12" id="KW-0805">Transcription regulation</keyword>
<comment type="PTM">
    <text evidence="12">Upon Fe-S cluster removal intramolecular disulfide bonds are formed.</text>
</comment>
<evidence type="ECO:0000313" key="15">
    <source>
        <dbReference type="EMBL" id="MBB6074146.1"/>
    </source>
</evidence>
<feature type="domain" description="4Fe-4S Wbl-type" evidence="14">
    <location>
        <begin position="261"/>
        <end position="324"/>
    </location>
</feature>
<dbReference type="EMBL" id="JACHGV010000001">
    <property type="protein sequence ID" value="MBB6074146.1"/>
    <property type="molecule type" value="Genomic_DNA"/>
</dbReference>
<dbReference type="GO" id="GO:0035731">
    <property type="term" value="F:dinitrosyl-iron complex binding"/>
    <property type="evidence" value="ECO:0007669"/>
    <property type="project" value="UniProtKB-UniRule"/>
</dbReference>
<feature type="region of interest" description="Disordered" evidence="13">
    <location>
        <begin position="211"/>
        <end position="230"/>
    </location>
</feature>
<evidence type="ECO:0000256" key="8">
    <source>
        <dbReference type="ARBA" id="ARBA00023125"/>
    </source>
</evidence>
<evidence type="ECO:0000313" key="16">
    <source>
        <dbReference type="Proteomes" id="UP000591537"/>
    </source>
</evidence>
<feature type="binding site" evidence="12">
    <location>
        <position position="300"/>
    </location>
    <ligand>
        <name>[4Fe-4S] cluster</name>
        <dbReference type="ChEBI" id="CHEBI:49883"/>
    </ligand>
</feature>
<dbReference type="InterPro" id="IPR003482">
    <property type="entry name" value="Whib"/>
</dbReference>
<comment type="PTM">
    <text evidence="12">The Fe-S cluster can be nitrosylated by nitric oxide (NO).</text>
</comment>
<feature type="region of interest" description="Disordered" evidence="13">
    <location>
        <begin position="396"/>
        <end position="447"/>
    </location>
</feature>
<dbReference type="GO" id="GO:0051539">
    <property type="term" value="F:4 iron, 4 sulfur cluster binding"/>
    <property type="evidence" value="ECO:0007669"/>
    <property type="project" value="UniProtKB-UniRule"/>
</dbReference>
<feature type="binding site" evidence="12">
    <location>
        <position position="262"/>
    </location>
    <ligand>
        <name>[4Fe-4S] cluster</name>
        <dbReference type="ChEBI" id="CHEBI:49883"/>
    </ligand>
</feature>
<dbReference type="InterPro" id="IPR011010">
    <property type="entry name" value="DNA_brk_join_enz"/>
</dbReference>
<evidence type="ECO:0000256" key="13">
    <source>
        <dbReference type="SAM" id="MobiDB-lite"/>
    </source>
</evidence>
<proteinExistence type="inferred from homology"/>
<keyword evidence="12" id="KW-0963">Cytoplasm</keyword>
<organism evidence="15 16">
    <name type="scientific">Streptomyces paradoxus</name>
    <dbReference type="NCBI Taxonomy" id="66375"/>
    <lineage>
        <taxon>Bacteria</taxon>
        <taxon>Bacillati</taxon>
        <taxon>Actinomycetota</taxon>
        <taxon>Actinomycetes</taxon>
        <taxon>Kitasatosporales</taxon>
        <taxon>Streptomycetaceae</taxon>
        <taxon>Streptomyces</taxon>
    </lineage>
</organism>
<evidence type="ECO:0000256" key="11">
    <source>
        <dbReference type="ARBA" id="ARBA00023172"/>
    </source>
</evidence>
<dbReference type="PANTHER" id="PTHR38839">
    <property type="entry name" value="TRANSCRIPTIONAL REGULATOR WHID-RELATED"/>
    <property type="match status" value="1"/>
</dbReference>
<keyword evidence="8 12" id="KW-0238">DNA-binding</keyword>
<dbReference type="GO" id="GO:0045892">
    <property type="term" value="P:negative regulation of DNA-templated transcription"/>
    <property type="evidence" value="ECO:0007669"/>
    <property type="project" value="TreeGrafter"/>
</dbReference>
<feature type="compositionally biased region" description="Low complexity" evidence="13">
    <location>
        <begin position="413"/>
        <end position="447"/>
    </location>
</feature>
<dbReference type="GO" id="GO:0003677">
    <property type="term" value="F:DNA binding"/>
    <property type="evidence" value="ECO:0007669"/>
    <property type="project" value="UniProtKB-UniRule"/>
</dbReference>
<dbReference type="GO" id="GO:0005737">
    <property type="term" value="C:cytoplasm"/>
    <property type="evidence" value="ECO:0007669"/>
    <property type="project" value="UniProtKB-SubCell"/>
</dbReference>
<comment type="subcellular location">
    <subcellularLocation>
        <location evidence="1 12">Cytoplasm</location>
    </subcellularLocation>
</comment>
<dbReference type="GO" id="GO:0046872">
    <property type="term" value="F:metal ion binding"/>
    <property type="evidence" value="ECO:0007669"/>
    <property type="project" value="UniProtKB-KW"/>
</dbReference>
<keyword evidence="11" id="KW-0233">DNA recombination</keyword>
<keyword evidence="4 12" id="KW-0479">Metal-binding</keyword>
<dbReference type="GO" id="GO:0045454">
    <property type="term" value="P:cell redox homeostasis"/>
    <property type="evidence" value="ECO:0007669"/>
    <property type="project" value="TreeGrafter"/>
</dbReference>
<dbReference type="GO" id="GO:0006310">
    <property type="term" value="P:DNA recombination"/>
    <property type="evidence" value="ECO:0007669"/>
    <property type="project" value="UniProtKB-KW"/>
</dbReference>
<evidence type="ECO:0000256" key="7">
    <source>
        <dbReference type="ARBA" id="ARBA00023015"/>
    </source>
</evidence>
<evidence type="ECO:0000256" key="2">
    <source>
        <dbReference type="ARBA" id="ARBA00006597"/>
    </source>
</evidence>
<evidence type="ECO:0000256" key="12">
    <source>
        <dbReference type="HAMAP-Rule" id="MF_01479"/>
    </source>
</evidence>
<dbReference type="HAMAP" id="MF_01479">
    <property type="entry name" value="WhiB"/>
    <property type="match status" value="1"/>
</dbReference>
<comment type="function">
    <text evidence="12">Acts as a transcriptional regulator. Probably redox-responsive. The apo- but not holo-form probably binds DNA.</text>
</comment>
<dbReference type="InterPro" id="IPR013762">
    <property type="entry name" value="Integrase-like_cat_sf"/>
</dbReference>
<evidence type="ECO:0000256" key="6">
    <source>
        <dbReference type="ARBA" id="ARBA00023014"/>
    </source>
</evidence>
<evidence type="ECO:0000256" key="4">
    <source>
        <dbReference type="ARBA" id="ARBA00022723"/>
    </source>
</evidence>
<keyword evidence="16" id="KW-1185">Reference proteome</keyword>
<dbReference type="GO" id="GO:0015074">
    <property type="term" value="P:DNA integration"/>
    <property type="evidence" value="ECO:0007669"/>
    <property type="project" value="InterPro"/>
</dbReference>
<comment type="cofactor">
    <cofactor evidence="12">
        <name>[4Fe-4S] cluster</name>
        <dbReference type="ChEBI" id="CHEBI:49883"/>
    </cofactor>
    <text evidence="12">Binds 1 [4Fe-4S] cluster per subunit. Following nitrosylation of the [4Fe-4S] cluster binds 1 [4Fe-8(NO)] cluster per subunit.</text>
</comment>